<name>A0ABV5RTI6_9ACTN</name>
<gene>
    <name evidence="1" type="ORF">ACFFSA_06585</name>
</gene>
<dbReference type="Proteomes" id="UP001589532">
    <property type="component" value="Unassembled WGS sequence"/>
</dbReference>
<dbReference type="RefSeq" id="WP_344987548.1">
    <property type="nucleotide sequence ID" value="NZ_BAAAXV010000001.1"/>
</dbReference>
<dbReference type="EMBL" id="JBHMBW010000003">
    <property type="protein sequence ID" value="MFB9622740.1"/>
    <property type="molecule type" value="Genomic_DNA"/>
</dbReference>
<evidence type="ECO:0000313" key="2">
    <source>
        <dbReference type="Proteomes" id="UP001589532"/>
    </source>
</evidence>
<organism evidence="1 2">
    <name type="scientific">Nonomuraea helvata</name>
    <dbReference type="NCBI Taxonomy" id="37484"/>
    <lineage>
        <taxon>Bacteria</taxon>
        <taxon>Bacillati</taxon>
        <taxon>Actinomycetota</taxon>
        <taxon>Actinomycetes</taxon>
        <taxon>Streptosporangiales</taxon>
        <taxon>Streptosporangiaceae</taxon>
        <taxon>Nonomuraea</taxon>
    </lineage>
</organism>
<proteinExistence type="predicted"/>
<accession>A0ABV5RTI6</accession>
<keyword evidence="2" id="KW-1185">Reference proteome</keyword>
<sequence length="132" mass="13927">MLFILFPAVLAAISGTSAVRETSVVLRMRRAWRRARRGEAVQVLTGVALRPGRGLSVSGARVVLVSGRVAATWTVDAGIVVITPLRGFTRAEHTAVTPSPEQRPAGDVRAVYAGSVVFAPVAAEDGHQSDLL</sequence>
<comment type="caution">
    <text evidence="1">The sequence shown here is derived from an EMBL/GenBank/DDBJ whole genome shotgun (WGS) entry which is preliminary data.</text>
</comment>
<evidence type="ECO:0000313" key="1">
    <source>
        <dbReference type="EMBL" id="MFB9622740.1"/>
    </source>
</evidence>
<reference evidence="1 2" key="1">
    <citation type="submission" date="2024-09" db="EMBL/GenBank/DDBJ databases">
        <authorList>
            <person name="Sun Q."/>
            <person name="Mori K."/>
        </authorList>
    </citation>
    <scope>NUCLEOTIDE SEQUENCE [LARGE SCALE GENOMIC DNA]</scope>
    <source>
        <strain evidence="1 2">JCM 3143</strain>
    </source>
</reference>
<protein>
    <submittedName>
        <fullName evidence="1">Uncharacterized protein</fullName>
    </submittedName>
</protein>